<evidence type="ECO:0000256" key="2">
    <source>
        <dbReference type="ARBA" id="ARBA00022679"/>
    </source>
</evidence>
<gene>
    <name evidence="7" type="ORF">K461DRAFT_278124</name>
</gene>
<accession>A0A9P4MHL6</accession>
<comment type="caution">
    <text evidence="7">The sequence shown here is derived from an EMBL/GenBank/DDBJ whole genome shotgun (WGS) entry which is preliminary data.</text>
</comment>
<evidence type="ECO:0000256" key="3">
    <source>
        <dbReference type="ARBA" id="ARBA00022741"/>
    </source>
</evidence>
<dbReference type="GO" id="GO:0043484">
    <property type="term" value="P:regulation of RNA splicing"/>
    <property type="evidence" value="ECO:0007669"/>
    <property type="project" value="TreeGrafter"/>
</dbReference>
<dbReference type="Proteomes" id="UP000799439">
    <property type="component" value="Unassembled WGS sequence"/>
</dbReference>
<keyword evidence="3" id="KW-0547">Nucleotide-binding</keyword>
<name>A0A9P4MHL6_9PEZI</name>
<dbReference type="SUPFAM" id="SSF56112">
    <property type="entry name" value="Protein kinase-like (PK-like)"/>
    <property type="match status" value="1"/>
</dbReference>
<dbReference type="Gene3D" id="3.30.200.20">
    <property type="entry name" value="Phosphorylase Kinase, domain 1"/>
    <property type="match status" value="1"/>
</dbReference>
<proteinExistence type="predicted"/>
<organism evidence="7 8">
    <name type="scientific">Myriangium duriaei CBS 260.36</name>
    <dbReference type="NCBI Taxonomy" id="1168546"/>
    <lineage>
        <taxon>Eukaryota</taxon>
        <taxon>Fungi</taxon>
        <taxon>Dikarya</taxon>
        <taxon>Ascomycota</taxon>
        <taxon>Pezizomycotina</taxon>
        <taxon>Dothideomycetes</taxon>
        <taxon>Dothideomycetidae</taxon>
        <taxon>Myriangiales</taxon>
        <taxon>Myriangiaceae</taxon>
        <taxon>Myriangium</taxon>
    </lineage>
</organism>
<dbReference type="Pfam" id="PF00069">
    <property type="entry name" value="Pkinase"/>
    <property type="match status" value="1"/>
</dbReference>
<evidence type="ECO:0000256" key="1">
    <source>
        <dbReference type="ARBA" id="ARBA00022527"/>
    </source>
</evidence>
<sequence length="426" mass="49294">MDCSNSHCILHLGDVLNHRYKIFRKLGSGSQATIWLAKDLVAGGYVAVKVHTTKDDPRVLQVTHHPNVEFLLDRFLIESAKGKHLCTVLEPLGRSLRDTIDEWLFNKPRSCEREYRRPPSVDENDRFQPHKWSLNMTREICRQVLAGIDSLHSKGIAHRDIHPGNVAFALSYAIDSRTIDEIQQDGAWSVKWKGMPVGYDDWDAKNLELCEHDIFWNRPVNGKLLKPKEVKYSVCEAPLHDRLVFDELPPFRAVLIDLGFSLPFEECNEKLVGPSNYRAPEAILPIPVTYKADIFTTGIMFYEVVISRNIVWSHWNRHKHDDDRSTLDNNKYLKDLETKLGPMPKHFENIVPPPSLYNWNDEPVDEGDLDYGDMRLAARRDGPEDMTDIELEAFVDLISQMMQWEPEKRPDTKKLLEHPFFYTAPK</sequence>
<dbReference type="OrthoDB" id="5979581at2759"/>
<keyword evidence="4 7" id="KW-0418">Kinase</keyword>
<keyword evidence="1" id="KW-0723">Serine/threonine-protein kinase</keyword>
<evidence type="ECO:0000313" key="7">
    <source>
        <dbReference type="EMBL" id="KAF2153298.1"/>
    </source>
</evidence>
<dbReference type="AlphaFoldDB" id="A0A9P4MHL6"/>
<dbReference type="EMBL" id="ML996085">
    <property type="protein sequence ID" value="KAF2153298.1"/>
    <property type="molecule type" value="Genomic_DNA"/>
</dbReference>
<feature type="domain" description="Protein kinase" evidence="6">
    <location>
        <begin position="20"/>
        <end position="421"/>
    </location>
</feature>
<reference evidence="7" key="1">
    <citation type="journal article" date="2020" name="Stud. Mycol.">
        <title>101 Dothideomycetes genomes: a test case for predicting lifestyles and emergence of pathogens.</title>
        <authorList>
            <person name="Haridas S."/>
            <person name="Albert R."/>
            <person name="Binder M."/>
            <person name="Bloem J."/>
            <person name="Labutti K."/>
            <person name="Salamov A."/>
            <person name="Andreopoulos B."/>
            <person name="Baker S."/>
            <person name="Barry K."/>
            <person name="Bills G."/>
            <person name="Bluhm B."/>
            <person name="Cannon C."/>
            <person name="Castanera R."/>
            <person name="Culley D."/>
            <person name="Daum C."/>
            <person name="Ezra D."/>
            <person name="Gonzalez J."/>
            <person name="Henrissat B."/>
            <person name="Kuo A."/>
            <person name="Liang C."/>
            <person name="Lipzen A."/>
            <person name="Lutzoni F."/>
            <person name="Magnuson J."/>
            <person name="Mondo S."/>
            <person name="Nolan M."/>
            <person name="Ohm R."/>
            <person name="Pangilinan J."/>
            <person name="Park H.-J."/>
            <person name="Ramirez L."/>
            <person name="Alfaro M."/>
            <person name="Sun H."/>
            <person name="Tritt A."/>
            <person name="Yoshinaga Y."/>
            <person name="Zwiers L.-H."/>
            <person name="Turgeon B."/>
            <person name="Goodwin S."/>
            <person name="Spatafora J."/>
            <person name="Crous P."/>
            <person name="Grigoriev I."/>
        </authorList>
    </citation>
    <scope>NUCLEOTIDE SEQUENCE</scope>
    <source>
        <strain evidence="7">CBS 260.36</strain>
    </source>
</reference>
<dbReference type="InterPro" id="IPR051175">
    <property type="entry name" value="CLK_kinases"/>
</dbReference>
<dbReference type="PANTHER" id="PTHR45646">
    <property type="entry name" value="SERINE/THREONINE-PROTEIN KINASE DOA-RELATED"/>
    <property type="match status" value="1"/>
</dbReference>
<evidence type="ECO:0000259" key="6">
    <source>
        <dbReference type="PROSITE" id="PS50011"/>
    </source>
</evidence>
<keyword evidence="2" id="KW-0808">Transferase</keyword>
<dbReference type="InterPro" id="IPR000719">
    <property type="entry name" value="Prot_kinase_dom"/>
</dbReference>
<protein>
    <submittedName>
        <fullName evidence="7">Kinase-like protein</fullName>
    </submittedName>
</protein>
<evidence type="ECO:0000256" key="4">
    <source>
        <dbReference type="ARBA" id="ARBA00022777"/>
    </source>
</evidence>
<evidence type="ECO:0000256" key="5">
    <source>
        <dbReference type="ARBA" id="ARBA00022840"/>
    </source>
</evidence>
<keyword evidence="8" id="KW-1185">Reference proteome</keyword>
<dbReference type="GO" id="GO:0005524">
    <property type="term" value="F:ATP binding"/>
    <property type="evidence" value="ECO:0007669"/>
    <property type="project" value="UniProtKB-KW"/>
</dbReference>
<dbReference type="PANTHER" id="PTHR45646:SF11">
    <property type="entry name" value="SERINE_THREONINE-PROTEIN KINASE DOA"/>
    <property type="match status" value="1"/>
</dbReference>
<keyword evidence="5" id="KW-0067">ATP-binding</keyword>
<dbReference type="GO" id="GO:0005634">
    <property type="term" value="C:nucleus"/>
    <property type="evidence" value="ECO:0007669"/>
    <property type="project" value="TreeGrafter"/>
</dbReference>
<evidence type="ECO:0000313" key="8">
    <source>
        <dbReference type="Proteomes" id="UP000799439"/>
    </source>
</evidence>
<dbReference type="InterPro" id="IPR011009">
    <property type="entry name" value="Kinase-like_dom_sf"/>
</dbReference>
<dbReference type="PROSITE" id="PS50011">
    <property type="entry name" value="PROTEIN_KINASE_DOM"/>
    <property type="match status" value="1"/>
</dbReference>
<dbReference type="Gene3D" id="1.10.510.10">
    <property type="entry name" value="Transferase(Phosphotransferase) domain 1"/>
    <property type="match status" value="1"/>
</dbReference>
<dbReference type="GO" id="GO:0004674">
    <property type="term" value="F:protein serine/threonine kinase activity"/>
    <property type="evidence" value="ECO:0007669"/>
    <property type="project" value="UniProtKB-KW"/>
</dbReference>
<dbReference type="SMART" id="SM00220">
    <property type="entry name" value="S_TKc"/>
    <property type="match status" value="1"/>
</dbReference>